<dbReference type="AlphaFoldDB" id="M7C583"/>
<keyword evidence="3" id="KW-1185">Reference proteome</keyword>
<name>M7C583_CHEMY</name>
<sequence>MKGMSTLPAASAGSDRSSEGRWGGGSSQLTAVKTPPGKGSPDATPYVGAERWKTQTTCFRGALNNDLLLSNPPLKTVIETLQNSPIRHCSPLHKPENQELDEFH</sequence>
<organism evidence="2 3">
    <name type="scientific">Chelonia mydas</name>
    <name type="common">Green sea-turtle</name>
    <name type="synonym">Chelonia agassizi</name>
    <dbReference type="NCBI Taxonomy" id="8469"/>
    <lineage>
        <taxon>Eukaryota</taxon>
        <taxon>Metazoa</taxon>
        <taxon>Chordata</taxon>
        <taxon>Craniata</taxon>
        <taxon>Vertebrata</taxon>
        <taxon>Euteleostomi</taxon>
        <taxon>Archelosauria</taxon>
        <taxon>Testudinata</taxon>
        <taxon>Testudines</taxon>
        <taxon>Cryptodira</taxon>
        <taxon>Durocryptodira</taxon>
        <taxon>Americhelydia</taxon>
        <taxon>Chelonioidea</taxon>
        <taxon>Cheloniidae</taxon>
        <taxon>Chelonia</taxon>
    </lineage>
</organism>
<evidence type="ECO:0000256" key="1">
    <source>
        <dbReference type="SAM" id="MobiDB-lite"/>
    </source>
</evidence>
<evidence type="ECO:0000313" key="2">
    <source>
        <dbReference type="EMBL" id="EMP35662.1"/>
    </source>
</evidence>
<gene>
    <name evidence="2" type="ORF">UY3_07148</name>
</gene>
<feature type="region of interest" description="Disordered" evidence="1">
    <location>
        <begin position="1"/>
        <end position="46"/>
    </location>
</feature>
<accession>M7C583</accession>
<proteinExistence type="predicted"/>
<protein>
    <submittedName>
        <fullName evidence="2">Uncharacterized protein</fullName>
    </submittedName>
</protein>
<dbReference type="Proteomes" id="UP000031443">
    <property type="component" value="Unassembled WGS sequence"/>
</dbReference>
<reference evidence="3" key="1">
    <citation type="journal article" date="2013" name="Nat. Genet.">
        <title>The draft genomes of soft-shell turtle and green sea turtle yield insights into the development and evolution of the turtle-specific body plan.</title>
        <authorList>
            <person name="Wang Z."/>
            <person name="Pascual-Anaya J."/>
            <person name="Zadissa A."/>
            <person name="Li W."/>
            <person name="Niimura Y."/>
            <person name="Huang Z."/>
            <person name="Li C."/>
            <person name="White S."/>
            <person name="Xiong Z."/>
            <person name="Fang D."/>
            <person name="Wang B."/>
            <person name="Ming Y."/>
            <person name="Chen Y."/>
            <person name="Zheng Y."/>
            <person name="Kuraku S."/>
            <person name="Pignatelli M."/>
            <person name="Herrero J."/>
            <person name="Beal K."/>
            <person name="Nozawa M."/>
            <person name="Li Q."/>
            <person name="Wang J."/>
            <person name="Zhang H."/>
            <person name="Yu L."/>
            <person name="Shigenobu S."/>
            <person name="Wang J."/>
            <person name="Liu J."/>
            <person name="Flicek P."/>
            <person name="Searle S."/>
            <person name="Wang J."/>
            <person name="Kuratani S."/>
            <person name="Yin Y."/>
            <person name="Aken B."/>
            <person name="Zhang G."/>
            <person name="Irie N."/>
        </authorList>
    </citation>
    <scope>NUCLEOTIDE SEQUENCE [LARGE SCALE GENOMIC DNA]</scope>
</reference>
<evidence type="ECO:0000313" key="3">
    <source>
        <dbReference type="Proteomes" id="UP000031443"/>
    </source>
</evidence>
<dbReference type="EMBL" id="KB527912">
    <property type="protein sequence ID" value="EMP35662.1"/>
    <property type="molecule type" value="Genomic_DNA"/>
</dbReference>